<dbReference type="Gene3D" id="1.10.287.1080">
    <property type="entry name" value="MazG-like"/>
    <property type="match status" value="1"/>
</dbReference>
<dbReference type="CDD" id="cd11528">
    <property type="entry name" value="NTP-PPase_MazG_Nterm"/>
    <property type="match status" value="1"/>
</dbReference>
<dbReference type="Gene3D" id="3.40.1010.10">
    <property type="entry name" value="Cobalt-precorrin-4 Transmethylase, Domain 1"/>
    <property type="match status" value="1"/>
</dbReference>
<dbReference type="InterPro" id="IPR035013">
    <property type="entry name" value="YabN_N"/>
</dbReference>
<feature type="domain" description="Tetrapyrrole methylase" evidence="1">
    <location>
        <begin position="3"/>
        <end position="206"/>
    </location>
</feature>
<keyword evidence="3" id="KW-0808">Transferase</keyword>
<dbReference type="RefSeq" id="WP_262856739.1">
    <property type="nucleotide sequence ID" value="NZ_JAOPKZ010000019.1"/>
</dbReference>
<keyword evidence="3" id="KW-0489">Methyltransferase</keyword>
<evidence type="ECO:0000313" key="4">
    <source>
        <dbReference type="Proteomes" id="UP001209553"/>
    </source>
</evidence>
<evidence type="ECO:0000259" key="1">
    <source>
        <dbReference type="Pfam" id="PF00590"/>
    </source>
</evidence>
<dbReference type="EMBL" id="JAOPKZ010000019">
    <property type="protein sequence ID" value="MCU5747030.1"/>
    <property type="molecule type" value="Genomic_DNA"/>
</dbReference>
<dbReference type="SUPFAM" id="SSF101386">
    <property type="entry name" value="all-alpha NTP pyrophosphatases"/>
    <property type="match status" value="1"/>
</dbReference>
<comment type="caution">
    <text evidence="3">The sequence shown here is derived from an EMBL/GenBank/DDBJ whole genome shotgun (WGS) entry which is preliminary data.</text>
</comment>
<dbReference type="InterPro" id="IPR048015">
    <property type="entry name" value="NTP-PPase_MazG-like_N"/>
</dbReference>
<proteinExistence type="predicted"/>
<reference evidence="3 4" key="1">
    <citation type="journal article" date="2023" name="Int. J. Syst. Evol. Microbiol.">
        <title>Streptococcus sciuri sp. nov., Staphylococcus marylandisciuri sp. nov. and Staphylococcus americanisciuri sp. nov., isolated from faeces of eastern grey squirrel (Sciurus carolinensis).</title>
        <authorList>
            <person name="Volokhov D.V."/>
            <person name="Zagorodnyaya T.A."/>
            <person name="Furtak V.A."/>
            <person name="Nattanmai G."/>
            <person name="Randall L."/>
            <person name="Jose S."/>
            <person name="Gao Y."/>
            <person name="Eisenberg T."/>
            <person name="Delmonte P."/>
            <person name="Blom J."/>
            <person name="Mitchell K.K."/>
        </authorList>
    </citation>
    <scope>NUCLEOTIDE SEQUENCE [LARGE SCALE GENOMIC DNA]</scope>
    <source>
        <strain evidence="3 4">SQ8-PEA</strain>
    </source>
</reference>
<accession>A0ABT2QSR6</accession>
<dbReference type="Pfam" id="PF03819">
    <property type="entry name" value="MazG"/>
    <property type="match status" value="1"/>
</dbReference>
<dbReference type="PIRSF" id="PIRSF002845">
    <property type="entry name" value="Ttrprl_mtas_MazG"/>
    <property type="match status" value="1"/>
</dbReference>
<dbReference type="PANTHER" id="PTHR30522:SF0">
    <property type="entry name" value="NUCLEOSIDE TRIPHOSPHATE PYROPHOSPHOHYDROLASE"/>
    <property type="match status" value="1"/>
</dbReference>
<evidence type="ECO:0000259" key="2">
    <source>
        <dbReference type="Pfam" id="PF03819"/>
    </source>
</evidence>
<dbReference type="InterPro" id="IPR000878">
    <property type="entry name" value="4pyrrol_Mease"/>
</dbReference>
<dbReference type="InterPro" id="IPR035996">
    <property type="entry name" value="4pyrrol_Methylase_sf"/>
</dbReference>
<dbReference type="InterPro" id="IPR011551">
    <property type="entry name" value="NTP_PyrPHydrolase_MazG"/>
</dbReference>
<dbReference type="Proteomes" id="UP001209553">
    <property type="component" value="Unassembled WGS sequence"/>
</dbReference>
<protein>
    <submittedName>
        <fullName evidence="3">SAM-dependent methyltransferase</fullName>
    </submittedName>
</protein>
<keyword evidence="4" id="KW-1185">Reference proteome</keyword>
<gene>
    <name evidence="3" type="ORF">N9R04_10190</name>
</gene>
<dbReference type="InterPro" id="IPR014777">
    <property type="entry name" value="4pyrrole_Mease_sub1"/>
</dbReference>
<dbReference type="InterPro" id="IPR004518">
    <property type="entry name" value="MazG-like_dom"/>
</dbReference>
<dbReference type="GO" id="GO:0008168">
    <property type="term" value="F:methyltransferase activity"/>
    <property type="evidence" value="ECO:0007669"/>
    <property type="project" value="UniProtKB-KW"/>
</dbReference>
<dbReference type="Pfam" id="PF00590">
    <property type="entry name" value="TP_methylase"/>
    <property type="match status" value="1"/>
</dbReference>
<name>A0ABT2QSR6_9STAP</name>
<dbReference type="GO" id="GO:0032259">
    <property type="term" value="P:methylation"/>
    <property type="evidence" value="ECO:0007669"/>
    <property type="project" value="UniProtKB-KW"/>
</dbReference>
<sequence length="395" mass="45514">MHKISIVGLGNYSIDELPLGLYRFLIKQSLVYARTIHHPIIQELKSEIEIKGFDEVYERHDQFEHVYREIVQRLIELSEDKAIVYAVPGHPRVAETTTQLLLEEAKEDEQLEVQVLGGKSFIDDVFQAVNIDPNDGFSLLDATDLTAAQLNIRNHTVITQVYSDLIASDLKLTLMERYPDDHCVSIVEGAQSKGANVYEVPLYELDFHSSYFTNLTSVFLPKVEEDKAYYSDFTYATEIIDLLVDDEKGCPWDKKQTHDTLKRYLLEESFELFEAIDNEDDWHIIEELGDIMLQVLLHSSIGKKEGYFDIDEVIASLNDKMIRRHPHIFGDAQAQNEEDLKEIWATAKSKEGKKDRVKFEKVFAEHFLKLYDDTKNKVLSEAELKEYLTRGGNDG</sequence>
<feature type="domain" description="NTP pyrophosphohydrolase MazG-like" evidence="2">
    <location>
        <begin position="256"/>
        <end position="329"/>
    </location>
</feature>
<organism evidence="3 4">
    <name type="scientific">Staphylococcus marylandisciuri</name>
    <dbReference type="NCBI Taxonomy" id="2981529"/>
    <lineage>
        <taxon>Bacteria</taxon>
        <taxon>Bacillati</taxon>
        <taxon>Bacillota</taxon>
        <taxon>Bacilli</taxon>
        <taxon>Bacillales</taxon>
        <taxon>Staphylococcaceae</taxon>
        <taxon>Staphylococcus</taxon>
    </lineage>
</organism>
<dbReference type="CDD" id="cd11723">
    <property type="entry name" value="YabN_N_like"/>
    <property type="match status" value="1"/>
</dbReference>
<dbReference type="SUPFAM" id="SSF53790">
    <property type="entry name" value="Tetrapyrrole methylase"/>
    <property type="match status" value="1"/>
</dbReference>
<dbReference type="InterPro" id="IPR024180">
    <property type="entry name" value="Tetrapyrrole_Mease/MazG_pred"/>
</dbReference>
<dbReference type="PANTHER" id="PTHR30522">
    <property type="entry name" value="NUCLEOSIDE TRIPHOSPHATE PYROPHOSPHOHYDROLASE"/>
    <property type="match status" value="1"/>
</dbReference>
<evidence type="ECO:0000313" key="3">
    <source>
        <dbReference type="EMBL" id="MCU5747030.1"/>
    </source>
</evidence>